<dbReference type="InterPro" id="IPR039859">
    <property type="entry name" value="PFA4/ZDH16/20/ERF2-like"/>
</dbReference>
<feature type="region of interest" description="Disordered" evidence="8">
    <location>
        <begin position="425"/>
        <end position="454"/>
    </location>
</feature>
<evidence type="ECO:0000256" key="7">
    <source>
        <dbReference type="RuleBase" id="RU079119"/>
    </source>
</evidence>
<keyword evidence="3 7" id="KW-0812">Transmembrane</keyword>
<feature type="transmembrane region" description="Helical" evidence="7">
    <location>
        <begin position="252"/>
        <end position="270"/>
    </location>
</feature>
<feature type="compositionally biased region" description="Polar residues" evidence="8">
    <location>
        <begin position="433"/>
        <end position="454"/>
    </location>
</feature>
<feature type="transmembrane region" description="Helical" evidence="7">
    <location>
        <begin position="175"/>
        <end position="201"/>
    </location>
</feature>
<evidence type="ECO:0000256" key="5">
    <source>
        <dbReference type="ARBA" id="ARBA00023136"/>
    </source>
</evidence>
<reference evidence="10 11" key="1">
    <citation type="journal article" date="2011" name="Proc. Natl. Acad. Sci. U.S.A.">
        <title>Genetic diversity and population structure of the endangered marsupial Sarcophilus harrisii (Tasmanian devil).</title>
        <authorList>
            <person name="Miller W."/>
            <person name="Hayes V.M."/>
            <person name="Ratan A."/>
            <person name="Petersen D.C."/>
            <person name="Wittekindt N.E."/>
            <person name="Miller J."/>
            <person name="Walenz B."/>
            <person name="Knight J."/>
            <person name="Qi J."/>
            <person name="Zhao F."/>
            <person name="Wang Q."/>
            <person name="Bedoya-Reina O.C."/>
            <person name="Katiyar N."/>
            <person name="Tomsho L.P."/>
            <person name="Kasson L.M."/>
            <person name="Hardie R.A."/>
            <person name="Woodbridge P."/>
            <person name="Tindall E.A."/>
            <person name="Bertelsen M.F."/>
            <person name="Dixon D."/>
            <person name="Pyecroft S."/>
            <person name="Helgen K.M."/>
            <person name="Lesk A.M."/>
            <person name="Pringle T.H."/>
            <person name="Patterson N."/>
            <person name="Zhang Y."/>
            <person name="Kreiss A."/>
            <person name="Woods G.M."/>
            <person name="Jones M.E."/>
            <person name="Schuster S.C."/>
        </authorList>
    </citation>
    <scope>NUCLEOTIDE SEQUENCE [LARGE SCALE GENOMIC DNA]</scope>
</reference>
<dbReference type="eggNOG" id="KOG1311">
    <property type="taxonomic scope" value="Eukaryota"/>
</dbReference>
<comment type="similarity">
    <text evidence="7">Belongs to the DHHC palmitoyltransferase family.</text>
</comment>
<evidence type="ECO:0000256" key="6">
    <source>
        <dbReference type="ARBA" id="ARBA00023315"/>
    </source>
</evidence>
<dbReference type="GO" id="GO:0006612">
    <property type="term" value="P:protein targeting to membrane"/>
    <property type="evidence" value="ECO:0007669"/>
    <property type="project" value="TreeGrafter"/>
</dbReference>
<gene>
    <name evidence="10" type="primary">LOC100934839</name>
</gene>
<protein>
    <recommendedName>
        <fullName evidence="7">Palmitoyltransferase</fullName>
        <ecNumber evidence="7">2.3.1.225</ecNumber>
    </recommendedName>
</protein>
<organism evidence="10 11">
    <name type="scientific">Sarcophilus harrisii</name>
    <name type="common">Tasmanian devil</name>
    <name type="synonym">Sarcophilus laniarius</name>
    <dbReference type="NCBI Taxonomy" id="9305"/>
    <lineage>
        <taxon>Eukaryota</taxon>
        <taxon>Metazoa</taxon>
        <taxon>Chordata</taxon>
        <taxon>Craniata</taxon>
        <taxon>Vertebrata</taxon>
        <taxon>Euteleostomi</taxon>
        <taxon>Mammalia</taxon>
        <taxon>Metatheria</taxon>
        <taxon>Dasyuromorphia</taxon>
        <taxon>Dasyuridae</taxon>
        <taxon>Sarcophilus</taxon>
    </lineage>
</organism>
<dbReference type="GeneTree" id="ENSGT00940000161608"/>
<feature type="transmembrane region" description="Helical" evidence="7">
    <location>
        <begin position="79"/>
        <end position="101"/>
    </location>
</feature>
<keyword evidence="5 7" id="KW-0472">Membrane</keyword>
<dbReference type="RefSeq" id="XP_023351660.2">
    <property type="nucleotide sequence ID" value="XM_023495892.2"/>
</dbReference>
<dbReference type="GO" id="GO:0005783">
    <property type="term" value="C:endoplasmic reticulum"/>
    <property type="evidence" value="ECO:0007669"/>
    <property type="project" value="TreeGrafter"/>
</dbReference>
<evidence type="ECO:0000256" key="4">
    <source>
        <dbReference type="ARBA" id="ARBA00022989"/>
    </source>
</evidence>
<proteinExistence type="inferred from homology"/>
<sequence length="454" mass="50829">MNTCLWWKSIEMSSCNRSLRRTAPEGITKTISPPSISRVNGWSLPLHSFQLIAWTAYVYMTVVGFGLFIPLLPFLWRNITYAAIGLLFGFHLIVHITAVTIDPADSNVRHKENYGGIMPILDRAKHKHVIQNQFCHLCEVTVGVKAKHCSACNKCIADFDHHCKWLNNCVGSRNYWFFFSSVASAVLGIIFLVLVLLYIFIQYFVNPEELRTDPQFKNYPANVWLAFLPLYAVPISSLVLLSLAVITLLLNFVSLLLLGHLLLFHLYLMFRKLSTFDYMTQGRQKQSTNLQIKISIPLKSTIINIETGQADEQKKTFIDQVSCAKRQRSSLSTAVSSSMCLGFNRDLSQACLSLTNADSINQCYKSSNLLKPENEAVVDKKEQTASSSEDSLNLEPVSSSEILPGPSKLESLVVLYNTGMTQEKTTAEDLSKVIQNQNSAPTTSEAPNQSPLNS</sequence>
<comment type="domain">
    <text evidence="7">The DHHC domain is required for palmitoyltransferase activity.</text>
</comment>
<keyword evidence="4 7" id="KW-1133">Transmembrane helix</keyword>
<keyword evidence="2 7" id="KW-0808">Transferase</keyword>
<keyword evidence="11" id="KW-1185">Reference proteome</keyword>
<name>G3W1B6_SARHA</name>
<dbReference type="GO" id="GO:0019706">
    <property type="term" value="F:protein-cysteine S-palmitoyltransferase activity"/>
    <property type="evidence" value="ECO:0007669"/>
    <property type="project" value="UniProtKB-EC"/>
</dbReference>
<dbReference type="PANTHER" id="PTHR22883:SF22">
    <property type="entry name" value="PALMITOYLTRANSFERASE ZDHHC11-RELATED"/>
    <property type="match status" value="1"/>
</dbReference>
<dbReference type="GO" id="GO:0005794">
    <property type="term" value="C:Golgi apparatus"/>
    <property type="evidence" value="ECO:0007669"/>
    <property type="project" value="TreeGrafter"/>
</dbReference>
<dbReference type="PANTHER" id="PTHR22883">
    <property type="entry name" value="ZINC FINGER DHHC DOMAIN CONTAINING PROTEIN"/>
    <property type="match status" value="1"/>
</dbReference>
<dbReference type="Proteomes" id="UP000007648">
    <property type="component" value="Unassembled WGS sequence"/>
</dbReference>
<evidence type="ECO:0000256" key="3">
    <source>
        <dbReference type="ARBA" id="ARBA00022692"/>
    </source>
</evidence>
<dbReference type="EC" id="2.3.1.225" evidence="7"/>
<comment type="catalytic activity">
    <reaction evidence="7">
        <text>L-cysteinyl-[protein] + hexadecanoyl-CoA = S-hexadecanoyl-L-cysteinyl-[protein] + CoA</text>
        <dbReference type="Rhea" id="RHEA:36683"/>
        <dbReference type="Rhea" id="RHEA-COMP:10131"/>
        <dbReference type="Rhea" id="RHEA-COMP:11032"/>
        <dbReference type="ChEBI" id="CHEBI:29950"/>
        <dbReference type="ChEBI" id="CHEBI:57287"/>
        <dbReference type="ChEBI" id="CHEBI:57379"/>
        <dbReference type="ChEBI" id="CHEBI:74151"/>
        <dbReference type="EC" id="2.3.1.225"/>
    </reaction>
</comment>
<comment type="subcellular location">
    <subcellularLocation>
        <location evidence="1">Membrane</location>
        <topology evidence="1">Multi-pass membrane protein</topology>
    </subcellularLocation>
</comment>
<reference evidence="10" key="3">
    <citation type="submission" date="2025-09" db="UniProtKB">
        <authorList>
            <consortium name="Ensembl"/>
        </authorList>
    </citation>
    <scope>IDENTIFICATION</scope>
</reference>
<feature type="domain" description="Palmitoyltransferase DHHC" evidence="9">
    <location>
        <begin position="130"/>
        <end position="281"/>
    </location>
</feature>
<evidence type="ECO:0000259" key="9">
    <source>
        <dbReference type="Pfam" id="PF01529"/>
    </source>
</evidence>
<dbReference type="Pfam" id="PF01529">
    <property type="entry name" value="DHHC"/>
    <property type="match status" value="1"/>
</dbReference>
<dbReference type="AlphaFoldDB" id="G3W1B6"/>
<feature type="region of interest" description="Disordered" evidence="8">
    <location>
        <begin position="379"/>
        <end position="404"/>
    </location>
</feature>
<keyword evidence="6 7" id="KW-0012">Acyltransferase</keyword>
<dbReference type="InterPro" id="IPR001594">
    <property type="entry name" value="Palmitoyltrfase_DHHC"/>
</dbReference>
<evidence type="ECO:0000313" key="10">
    <source>
        <dbReference type="Ensembl" id="ENSSHAP00000009221.2"/>
    </source>
</evidence>
<dbReference type="GO" id="GO:0016020">
    <property type="term" value="C:membrane"/>
    <property type="evidence" value="ECO:0007669"/>
    <property type="project" value="UniProtKB-SubCell"/>
</dbReference>
<dbReference type="Ensembl" id="ENSSHAT00000009301.2">
    <property type="protein sequence ID" value="ENSSHAP00000009221.2"/>
    <property type="gene ID" value="ENSSHAG00000007984.2"/>
</dbReference>
<feature type="transmembrane region" description="Helical" evidence="7">
    <location>
        <begin position="222"/>
        <end position="246"/>
    </location>
</feature>
<dbReference type="InParanoid" id="G3W1B6"/>
<dbReference type="FunCoup" id="G3W1B6">
    <property type="interactions" value="259"/>
</dbReference>
<evidence type="ECO:0000256" key="2">
    <source>
        <dbReference type="ARBA" id="ARBA00022679"/>
    </source>
</evidence>
<dbReference type="STRING" id="9305.ENSSHAP00000009221"/>
<dbReference type="OrthoDB" id="9909019at2759"/>
<dbReference type="KEGG" id="shr:100934839"/>
<accession>G3W1B6</accession>
<feature type="transmembrane region" description="Helical" evidence="7">
    <location>
        <begin position="51"/>
        <end position="72"/>
    </location>
</feature>
<evidence type="ECO:0000256" key="8">
    <source>
        <dbReference type="SAM" id="MobiDB-lite"/>
    </source>
</evidence>
<feature type="compositionally biased region" description="Polar residues" evidence="8">
    <location>
        <begin position="384"/>
        <end position="401"/>
    </location>
</feature>
<dbReference type="GeneID" id="100934839"/>
<reference evidence="10" key="2">
    <citation type="submission" date="2025-08" db="UniProtKB">
        <authorList>
            <consortium name="Ensembl"/>
        </authorList>
    </citation>
    <scope>IDENTIFICATION</scope>
</reference>
<evidence type="ECO:0000256" key="1">
    <source>
        <dbReference type="ARBA" id="ARBA00004141"/>
    </source>
</evidence>
<evidence type="ECO:0000313" key="11">
    <source>
        <dbReference type="Proteomes" id="UP000007648"/>
    </source>
</evidence>
<dbReference type="PROSITE" id="PS50216">
    <property type="entry name" value="DHHC"/>
    <property type="match status" value="1"/>
</dbReference>